<organism evidence="2 3">
    <name type="scientific">Giardia intestinalis (strain P15)</name>
    <name type="common">Giardia lamblia</name>
    <dbReference type="NCBI Taxonomy" id="658858"/>
    <lineage>
        <taxon>Eukaryota</taxon>
        <taxon>Metamonada</taxon>
        <taxon>Diplomonadida</taxon>
        <taxon>Hexamitidae</taxon>
        <taxon>Giardiinae</taxon>
        <taxon>Giardia</taxon>
    </lineage>
</organism>
<evidence type="ECO:0000313" key="2">
    <source>
        <dbReference type="EMBL" id="EFO64040.1"/>
    </source>
</evidence>
<protein>
    <submittedName>
        <fullName evidence="2">Uncharacterized protein</fullName>
    </submittedName>
</protein>
<dbReference type="EMBL" id="ACVC01000106">
    <property type="protein sequence ID" value="EFO64040.1"/>
    <property type="molecule type" value="Genomic_DNA"/>
</dbReference>
<reference evidence="2 3" key="1">
    <citation type="journal article" date="2010" name="BMC Genomics">
        <title>Genome analysis and comparative genomics of a Giardia intestinalis assemblage E isolate.</title>
        <authorList>
            <person name="Jerlstrom-Hultqvist J."/>
            <person name="Franzen O."/>
            <person name="Ankarklev J."/>
            <person name="Xu F."/>
            <person name="Nohynkova E."/>
            <person name="Andersson J.O."/>
            <person name="Svard S.G."/>
            <person name="Andersson B."/>
        </authorList>
    </citation>
    <scope>NUCLEOTIDE SEQUENCE [LARGE SCALE GENOMIC DNA]</scope>
    <source>
        <strain evidence="2 3">P15</strain>
    </source>
</reference>
<evidence type="ECO:0000313" key="3">
    <source>
        <dbReference type="Proteomes" id="UP000008974"/>
    </source>
</evidence>
<dbReference type="OMA" id="CSTCISM"/>
<dbReference type="AlphaFoldDB" id="E1F0I3"/>
<dbReference type="Proteomes" id="UP000008974">
    <property type="component" value="Unassembled WGS sequence"/>
</dbReference>
<feature type="transmembrane region" description="Helical" evidence="1">
    <location>
        <begin position="539"/>
        <end position="561"/>
    </location>
</feature>
<keyword evidence="1" id="KW-0812">Transmembrane</keyword>
<dbReference type="OrthoDB" id="10253799at2759"/>
<accession>E1F0I3</accession>
<evidence type="ECO:0000256" key="1">
    <source>
        <dbReference type="SAM" id="Phobius"/>
    </source>
</evidence>
<proteinExistence type="predicted"/>
<keyword evidence="1" id="KW-1133">Transmembrane helix</keyword>
<keyword evidence="1" id="KW-0472">Membrane</keyword>
<name>E1F0I3_GIAIA</name>
<dbReference type="VEuPathDB" id="GiardiaDB:GLP15_4134"/>
<gene>
    <name evidence="2" type="ORF">GLP15_4134</name>
</gene>
<comment type="caution">
    <text evidence="2">The sequence shown here is derived from an EMBL/GenBank/DDBJ whole genome shotgun (WGS) entry which is preliminary data.</text>
</comment>
<sequence>MFLLLILVSLHNQDPEIVYPDDFLKQDLGVCLQGLMNGTAIYGSCSFVLQGFSPDLENPLCASFRGEILLQFLTSNHDQILIMLDSYNDTMLIDFSSWHNCGPRCTSCDVSYKPGFHVTATSVTSQLLASRQIMVLKVDNYNYRDCFSNDQTLDVFIEKSRVVFVAQLHPSYKCSMIPMSMIVNHHLTLIYLDSSTNKLKKFLEKSIKPASSILIDTLVTFHCEGECYSNYYSLVSSPFVFLYMIFNISLGNKYAILTNRLFGLSTANYYDCFSDVRAVVSAKTVSVYISRTISTTCPFTKTHDNMPINSLSPELLISGFKSPLDPVRFTSPSALNLVDGKGVLVYNCSTCISMIHKGKTTLRVAEELFQSSLISDFVLAMHLDNGSTDMARYPVNVVELVDWDTASVTVMSFLLMFNASNTILRENSAVGTNCTHVQLIFAPNRKTFQEIFFEGIEKENITILMPLEEQAGSLYASTRCSSPVFSTTASDSCHTIINSLSSQNNMVYYQLMNNTRACGKIYPIDEIIISNVFGPNLKLYGIVLGVFFIAITFLFVCLIAIERYNSVNKSQNSQEPQEASNS</sequence>